<protein>
    <submittedName>
        <fullName evidence="2">Predicted hexokinase</fullName>
    </submittedName>
</protein>
<dbReference type="Gene3D" id="3.30.420.40">
    <property type="match status" value="2"/>
</dbReference>
<gene>
    <name evidence="2" type="ORF">CSP5_1663</name>
</gene>
<reference evidence="2 3" key="1">
    <citation type="submission" date="2016-04" db="EMBL/GenBank/DDBJ databases">
        <authorList>
            <person name="Evans L.H."/>
            <person name="Alamgir A."/>
            <person name="Owens N."/>
            <person name="Weber N.D."/>
            <person name="Virtaneva K."/>
            <person name="Barbian K."/>
            <person name="Babar A."/>
            <person name="Rosenke K."/>
        </authorList>
    </citation>
    <scope>NUCLEOTIDE SEQUENCE [LARGE SCALE GENOMIC DNA]</scope>
    <source>
        <strain evidence="3">S5(T) (JCM 30642 \VKM B-2941)</strain>
    </source>
</reference>
<dbReference type="Pfam" id="PF01869">
    <property type="entry name" value="BcrAD_BadFG"/>
    <property type="match status" value="1"/>
</dbReference>
<sequence>MMFISVDGGATKTVAVCYSEDGIIHGMGISGSGNYRTAGVEKAGKNIREAILRAVHRADVDESEITKFSIALAGVKDSNLKNELVSSIVDKERASKVRVLNDGEAGFECRFPGMDGIVICPGTGMVSYGRKGNIFKRVSGWGWILGDEGGAFYIAKRALQETMKIYDGRSGIRSDIPDYVKDYFQINDLKEIVNKVYTNPPEIGRIASFASIVSKLAEKEDDLATLLMEESAAEAARCITSLTESMFGEEKVHFSGYGGLFRASNIYWDKIRKIVLDQHPDMFPSEPLYGYHAVIGSIYLMLKEENMDLKFDLDSEVKSIENQISRISEYERDRYLLMH</sequence>
<dbReference type="CDD" id="cd24007">
    <property type="entry name" value="ASKHA_NBD_eukNAGK-like"/>
    <property type="match status" value="1"/>
</dbReference>
<name>A0A1N5W4M3_9ARCH</name>
<feature type="domain" description="ATPase BadF/BadG/BcrA/BcrD type" evidence="1">
    <location>
        <begin position="6"/>
        <end position="296"/>
    </location>
</feature>
<dbReference type="Proteomes" id="UP000195607">
    <property type="component" value="Chromosome I"/>
</dbReference>
<dbReference type="InterPro" id="IPR043129">
    <property type="entry name" value="ATPase_NBD"/>
</dbReference>
<dbReference type="SUPFAM" id="SSF53067">
    <property type="entry name" value="Actin-like ATPase domain"/>
    <property type="match status" value="2"/>
</dbReference>
<evidence type="ECO:0000259" key="1">
    <source>
        <dbReference type="Pfam" id="PF01869"/>
    </source>
</evidence>
<dbReference type="GO" id="GO:0016301">
    <property type="term" value="F:kinase activity"/>
    <property type="evidence" value="ECO:0007669"/>
    <property type="project" value="UniProtKB-KW"/>
</dbReference>
<evidence type="ECO:0000313" key="3">
    <source>
        <dbReference type="Proteomes" id="UP000195607"/>
    </source>
</evidence>
<dbReference type="InterPro" id="IPR052519">
    <property type="entry name" value="Euk-type_GlcNAc_Kinase"/>
</dbReference>
<dbReference type="InterPro" id="IPR002731">
    <property type="entry name" value="ATPase_BadF"/>
</dbReference>
<organism evidence="2 3">
    <name type="scientific">Cuniculiplasma divulgatum</name>
    <dbReference type="NCBI Taxonomy" id="1673428"/>
    <lineage>
        <taxon>Archaea</taxon>
        <taxon>Methanobacteriati</taxon>
        <taxon>Thermoplasmatota</taxon>
        <taxon>Thermoplasmata</taxon>
        <taxon>Thermoplasmatales</taxon>
        <taxon>Cuniculiplasmataceae</taxon>
        <taxon>Cuniculiplasma</taxon>
    </lineage>
</organism>
<dbReference type="EMBL" id="LT671858">
    <property type="protein sequence ID" value="SIM80248.1"/>
    <property type="molecule type" value="Genomic_DNA"/>
</dbReference>
<dbReference type="RefSeq" id="WP_148690079.1">
    <property type="nucleotide sequence ID" value="NZ_LT671858.1"/>
</dbReference>
<evidence type="ECO:0000313" key="2">
    <source>
        <dbReference type="EMBL" id="SIM80248.1"/>
    </source>
</evidence>
<dbReference type="PANTHER" id="PTHR43190">
    <property type="entry name" value="N-ACETYL-D-GLUCOSAMINE KINASE"/>
    <property type="match status" value="1"/>
</dbReference>
<keyword evidence="2" id="KW-0808">Transferase</keyword>
<dbReference type="PANTHER" id="PTHR43190:SF3">
    <property type="entry name" value="N-ACETYL-D-GLUCOSAMINE KINASE"/>
    <property type="match status" value="1"/>
</dbReference>
<keyword evidence="2" id="KW-0418">Kinase</keyword>
<accession>A0A1N5W4M3</accession>
<proteinExistence type="predicted"/>
<dbReference type="GeneID" id="41588905"/>
<dbReference type="AlphaFoldDB" id="A0A1N5W4M3"/>